<accession>A0ABR9PIM9</accession>
<dbReference type="Gene3D" id="3.30.2400.10">
    <property type="entry name" value="Major capsid protein gp5"/>
    <property type="match status" value="1"/>
</dbReference>
<sequence>MHPKPKSAPPAPATLPPLPAHLQASVDAAVIKGVEAALAARPNNPQGPIVTNVRDLQLDLTKDSRQAHLNAALGLKMKQAYLKQAKHFGRGNDEAFQKLDAFLTRVKAAGQFAGIFESGGAFTRETVTSEIVELARPNSILLGAGIRTISGYGARLTMGTIDEGVKVYWVAEGEPGTPSTVKDGSLVLTAHKLMALARISNDLLRLSAIDAAAIIGGDMAAAIGLEIDITGFKGKGPKRPNGIRHQMEQAARTASAGTTAANKVADTDGAMGSVAKAQIPGGLKANKGFYYSSTDTFLALRQTRDSAGWLFPDLRSGENPTLNGFPFHYSETLADDGVLGFGLANQLILGEAMPLETAMGENGTDFSADMVTMRGITEVDFLLRYRKAFAEKTGVAY</sequence>
<dbReference type="InterPro" id="IPR024455">
    <property type="entry name" value="Phage_capsid"/>
</dbReference>
<feature type="domain" description="Phage capsid-like C-terminal" evidence="2">
    <location>
        <begin position="119"/>
        <end position="390"/>
    </location>
</feature>
<dbReference type="Gene3D" id="3.30.2320.10">
    <property type="entry name" value="hypothetical protein PF0899 domain"/>
    <property type="match status" value="1"/>
</dbReference>
<protein>
    <submittedName>
        <fullName evidence="3">Phage major capsid protein</fullName>
    </submittedName>
</protein>
<dbReference type="NCBIfam" id="TIGR01554">
    <property type="entry name" value="major_cap_HK97"/>
    <property type="match status" value="1"/>
</dbReference>
<comment type="subcellular location">
    <subcellularLocation>
        <location evidence="1">Virion</location>
    </subcellularLocation>
</comment>
<dbReference type="Proteomes" id="UP001516472">
    <property type="component" value="Unassembled WGS sequence"/>
</dbReference>
<dbReference type="InterPro" id="IPR054612">
    <property type="entry name" value="Phage_capsid-like_C"/>
</dbReference>
<comment type="caution">
    <text evidence="3">The sequence shown here is derived from an EMBL/GenBank/DDBJ whole genome shotgun (WGS) entry which is preliminary data.</text>
</comment>
<dbReference type="Pfam" id="PF05065">
    <property type="entry name" value="Phage_capsid"/>
    <property type="match status" value="1"/>
</dbReference>
<organism evidence="3 4">
    <name type="scientific">Corallococcus soli</name>
    <dbReference type="NCBI Taxonomy" id="2710757"/>
    <lineage>
        <taxon>Bacteria</taxon>
        <taxon>Pseudomonadati</taxon>
        <taxon>Myxococcota</taxon>
        <taxon>Myxococcia</taxon>
        <taxon>Myxococcales</taxon>
        <taxon>Cystobacterineae</taxon>
        <taxon>Myxococcaceae</taxon>
        <taxon>Corallococcus</taxon>
    </lineage>
</organism>
<proteinExistence type="predicted"/>
<evidence type="ECO:0000313" key="4">
    <source>
        <dbReference type="Proteomes" id="UP001516472"/>
    </source>
</evidence>
<name>A0ABR9PIM9_9BACT</name>
<reference evidence="3 4" key="1">
    <citation type="submission" date="2020-02" db="EMBL/GenBank/DDBJ databases">
        <authorList>
            <person name="Babadi Z.K."/>
            <person name="Risdian C."/>
            <person name="Ebrahimipour G.H."/>
            <person name="Wink J."/>
        </authorList>
    </citation>
    <scope>NUCLEOTIDE SEQUENCE [LARGE SCALE GENOMIC DNA]</scope>
    <source>
        <strain evidence="3 4">ZKHCc1 1396</strain>
    </source>
</reference>
<dbReference type="SUPFAM" id="SSF56563">
    <property type="entry name" value="Major capsid protein gp5"/>
    <property type="match status" value="1"/>
</dbReference>
<evidence type="ECO:0000259" key="2">
    <source>
        <dbReference type="Pfam" id="PF05065"/>
    </source>
</evidence>
<dbReference type="EMBL" id="JAAIYO010000001">
    <property type="protein sequence ID" value="MBE4747757.1"/>
    <property type="molecule type" value="Genomic_DNA"/>
</dbReference>
<dbReference type="RefSeq" id="WP_193347113.1">
    <property type="nucleotide sequence ID" value="NZ_JAAIYO010000001.1"/>
</dbReference>
<gene>
    <name evidence="3" type="ORF">G4177_06135</name>
</gene>
<evidence type="ECO:0000256" key="1">
    <source>
        <dbReference type="ARBA" id="ARBA00004328"/>
    </source>
</evidence>
<keyword evidence="4" id="KW-1185">Reference proteome</keyword>
<evidence type="ECO:0000313" key="3">
    <source>
        <dbReference type="EMBL" id="MBE4747757.1"/>
    </source>
</evidence>